<comment type="caution">
    <text evidence="2">The sequence shown here is derived from an EMBL/GenBank/DDBJ whole genome shotgun (WGS) entry which is preliminary data.</text>
</comment>
<dbReference type="EMBL" id="JADCNM010000004">
    <property type="protein sequence ID" value="KAG0486920.1"/>
    <property type="molecule type" value="Genomic_DNA"/>
</dbReference>
<accession>A0A835R7F1</accession>
<reference evidence="2 3" key="1">
    <citation type="journal article" date="2020" name="Nat. Food">
        <title>A phased Vanilla planifolia genome enables genetic improvement of flavour and production.</title>
        <authorList>
            <person name="Hasing T."/>
            <person name="Tang H."/>
            <person name="Brym M."/>
            <person name="Khazi F."/>
            <person name="Huang T."/>
            <person name="Chambers A.H."/>
        </authorList>
    </citation>
    <scope>NUCLEOTIDE SEQUENCE [LARGE SCALE GENOMIC DNA]</scope>
    <source>
        <tissue evidence="2">Leaf</tissue>
    </source>
</reference>
<sequence length="163" mass="17609">MHPKLCASSLSALCVCHSLSLCGSLALLPSFHSLAFLQRSHQLGVQRDREGMGKKTTSFVCSLSLFLCVCLSAFSFLSFTVFLSLSMSISQSERRWWWVAMGLAELFPAAAAARSLKRPGGVSLLSLYLALELQSSKHCGPGRLCPSGLLLLSSMITRTGKHA</sequence>
<evidence type="ECO:0000313" key="3">
    <source>
        <dbReference type="Proteomes" id="UP000639772"/>
    </source>
</evidence>
<feature type="transmembrane region" description="Helical" evidence="1">
    <location>
        <begin position="57"/>
        <end position="84"/>
    </location>
</feature>
<dbReference type="Proteomes" id="UP000639772">
    <property type="component" value="Unassembled WGS sequence"/>
</dbReference>
<organism evidence="2 3">
    <name type="scientific">Vanilla planifolia</name>
    <name type="common">Vanilla</name>
    <dbReference type="NCBI Taxonomy" id="51239"/>
    <lineage>
        <taxon>Eukaryota</taxon>
        <taxon>Viridiplantae</taxon>
        <taxon>Streptophyta</taxon>
        <taxon>Embryophyta</taxon>
        <taxon>Tracheophyta</taxon>
        <taxon>Spermatophyta</taxon>
        <taxon>Magnoliopsida</taxon>
        <taxon>Liliopsida</taxon>
        <taxon>Asparagales</taxon>
        <taxon>Orchidaceae</taxon>
        <taxon>Vanilloideae</taxon>
        <taxon>Vanilleae</taxon>
        <taxon>Vanilla</taxon>
    </lineage>
</organism>
<name>A0A835R7F1_VANPL</name>
<protein>
    <recommendedName>
        <fullName evidence="4">Transmembrane protein</fullName>
    </recommendedName>
</protein>
<evidence type="ECO:0000313" key="2">
    <source>
        <dbReference type="EMBL" id="KAG0486920.1"/>
    </source>
</evidence>
<proteinExistence type="predicted"/>
<keyword evidence="1" id="KW-0812">Transmembrane</keyword>
<dbReference type="AlphaFoldDB" id="A0A835R7F1"/>
<keyword evidence="1" id="KW-0472">Membrane</keyword>
<evidence type="ECO:0008006" key="4">
    <source>
        <dbReference type="Google" id="ProtNLM"/>
    </source>
</evidence>
<evidence type="ECO:0000256" key="1">
    <source>
        <dbReference type="SAM" id="Phobius"/>
    </source>
</evidence>
<gene>
    <name evidence="2" type="ORF">HPP92_009015</name>
</gene>
<keyword evidence="1" id="KW-1133">Transmembrane helix</keyword>